<dbReference type="Gene3D" id="2.60.120.10">
    <property type="entry name" value="Jelly Rolls"/>
    <property type="match status" value="1"/>
</dbReference>
<proteinExistence type="predicted"/>
<sequence>MIVQNQNAVSTSGKSTLTSYTFAMAATFISPKIVKVDGVWQIEGKPREDLQVCARYNPSNLPGKTILVLLVDIPPNGGTPSHRHGGATAIAIPFSGSSLNQMNDQEPQMYAPGAFWYEAPGCHHRRSENPSSTETARFYAVMIVDDEVLGGKGGDEYGNVFVLDKEVEMGEKAASK</sequence>
<dbReference type="Proteomes" id="UP000076837">
    <property type="component" value="Unassembled WGS sequence"/>
</dbReference>
<evidence type="ECO:0000313" key="1">
    <source>
        <dbReference type="EMBL" id="KZM26587.1"/>
    </source>
</evidence>
<protein>
    <submittedName>
        <fullName evidence="1">Uncharacterized protein</fullName>
    </submittedName>
</protein>
<dbReference type="InterPro" id="IPR014710">
    <property type="entry name" value="RmlC-like_jellyroll"/>
</dbReference>
<comment type="caution">
    <text evidence="1">The sequence shown here is derived from an EMBL/GenBank/DDBJ whole genome shotgun (WGS) entry which is preliminary data.</text>
</comment>
<keyword evidence="2" id="KW-1185">Reference proteome</keyword>
<name>A0A163JTM8_DIDRA</name>
<dbReference type="CDD" id="cd02234">
    <property type="entry name" value="cupin_BLR7677-like"/>
    <property type="match status" value="1"/>
</dbReference>
<accession>A0A163JTM8</accession>
<dbReference type="InterPro" id="IPR011051">
    <property type="entry name" value="RmlC_Cupin_sf"/>
</dbReference>
<dbReference type="AlphaFoldDB" id="A0A163JTM8"/>
<evidence type="ECO:0000313" key="2">
    <source>
        <dbReference type="Proteomes" id="UP000076837"/>
    </source>
</evidence>
<dbReference type="EMBL" id="JYNV01000103">
    <property type="protein sequence ID" value="KZM26587.1"/>
    <property type="molecule type" value="Genomic_DNA"/>
</dbReference>
<dbReference type="STRING" id="5454.A0A163JTM8"/>
<dbReference type="SUPFAM" id="SSF51182">
    <property type="entry name" value="RmlC-like cupins"/>
    <property type="match status" value="1"/>
</dbReference>
<dbReference type="PANTHER" id="PTHR38599">
    <property type="entry name" value="CUPIN DOMAIN PROTEIN (AFU_ORTHOLOGUE AFUA_3G13620)"/>
    <property type="match status" value="1"/>
</dbReference>
<reference evidence="1 2" key="1">
    <citation type="journal article" date="2016" name="Sci. Rep.">
        <title>Draft genome sequencing and secretome analysis of fungal phytopathogen Ascochyta rabiei provides insight into the necrotrophic effector repertoire.</title>
        <authorList>
            <person name="Verma S."/>
            <person name="Gazara R.K."/>
            <person name="Nizam S."/>
            <person name="Parween S."/>
            <person name="Chattopadhyay D."/>
            <person name="Verma P.K."/>
        </authorList>
    </citation>
    <scope>NUCLEOTIDE SEQUENCE [LARGE SCALE GENOMIC DNA]</scope>
    <source>
        <strain evidence="1 2">ArDII</strain>
    </source>
</reference>
<organism evidence="1 2">
    <name type="scientific">Didymella rabiei</name>
    <name type="common">Chickpea ascochyta blight fungus</name>
    <name type="synonym">Mycosphaerella rabiei</name>
    <dbReference type="NCBI Taxonomy" id="5454"/>
    <lineage>
        <taxon>Eukaryota</taxon>
        <taxon>Fungi</taxon>
        <taxon>Dikarya</taxon>
        <taxon>Ascomycota</taxon>
        <taxon>Pezizomycotina</taxon>
        <taxon>Dothideomycetes</taxon>
        <taxon>Pleosporomycetidae</taxon>
        <taxon>Pleosporales</taxon>
        <taxon>Pleosporineae</taxon>
        <taxon>Didymellaceae</taxon>
        <taxon>Ascochyta</taxon>
    </lineage>
</organism>
<dbReference type="OrthoDB" id="5793281at2759"/>
<dbReference type="PANTHER" id="PTHR38599:SF1">
    <property type="entry name" value="CUPIN DOMAIN PROTEIN (AFU_ORTHOLOGUE AFUA_3G13620)"/>
    <property type="match status" value="1"/>
</dbReference>
<gene>
    <name evidence="1" type="ORF">ST47_g2236</name>
</gene>